<evidence type="ECO:0008006" key="4">
    <source>
        <dbReference type="Google" id="ProtNLM"/>
    </source>
</evidence>
<comment type="caution">
    <text evidence="2">The sequence shown here is derived from an EMBL/GenBank/DDBJ whole genome shotgun (WGS) entry which is preliminary data.</text>
</comment>
<reference evidence="2" key="1">
    <citation type="journal article" date="2023" name="Mol. Phylogenet. Evol.">
        <title>Genome-scale phylogeny and comparative genomics of the fungal order Sordariales.</title>
        <authorList>
            <person name="Hensen N."/>
            <person name="Bonometti L."/>
            <person name="Westerberg I."/>
            <person name="Brannstrom I.O."/>
            <person name="Guillou S."/>
            <person name="Cros-Aarteil S."/>
            <person name="Calhoun S."/>
            <person name="Haridas S."/>
            <person name="Kuo A."/>
            <person name="Mondo S."/>
            <person name="Pangilinan J."/>
            <person name="Riley R."/>
            <person name="LaButti K."/>
            <person name="Andreopoulos B."/>
            <person name="Lipzen A."/>
            <person name="Chen C."/>
            <person name="Yan M."/>
            <person name="Daum C."/>
            <person name="Ng V."/>
            <person name="Clum A."/>
            <person name="Steindorff A."/>
            <person name="Ohm R.A."/>
            <person name="Martin F."/>
            <person name="Silar P."/>
            <person name="Natvig D.O."/>
            <person name="Lalanne C."/>
            <person name="Gautier V."/>
            <person name="Ament-Velasquez S.L."/>
            <person name="Kruys A."/>
            <person name="Hutchinson M.I."/>
            <person name="Powell A.J."/>
            <person name="Barry K."/>
            <person name="Miller A.N."/>
            <person name="Grigoriev I.V."/>
            <person name="Debuchy R."/>
            <person name="Gladieux P."/>
            <person name="Hiltunen Thoren M."/>
            <person name="Johannesson H."/>
        </authorList>
    </citation>
    <scope>NUCLEOTIDE SEQUENCE</scope>
    <source>
        <strain evidence="2">CBS 508.74</strain>
    </source>
</reference>
<evidence type="ECO:0000313" key="2">
    <source>
        <dbReference type="EMBL" id="KAK4111495.1"/>
    </source>
</evidence>
<evidence type="ECO:0000313" key="3">
    <source>
        <dbReference type="Proteomes" id="UP001302812"/>
    </source>
</evidence>
<sequence>MRFTSTVLAVAAAILVPATMVVAQDPNNCNTEEKKRDGADFVLTEQKAYDLSKLSSYFSSNGKKVKVSDVFEDGNHKMTEDGLGHRIWERTPDYDDLTTEKWIPQGITTTADALDTGIYEGKDGFLVSWHRDDDSAVRVTFVNKGDNTYRHALLVQPDGTDNFKNVPIHAGGILWYGSTLWVVDTSNGLRVFDMSNIWQVGSGDGVGKTSSGGYSAAGYKYVIPQLRSYKWTSSFPFRFSFVSLDRTSTPDSILVGEYQRDSDTAPVRMVQWNINATDRRLRDLDSQGRAKGIWAYCVNIDRMQGAVQANKKIYITRDNINDPGDMFGWIPGQIAYQNRYFTTEKPEDLSYDKRGPWLYTVTELAGRRYISTFDPAQVKFS</sequence>
<feature type="signal peptide" evidence="1">
    <location>
        <begin position="1"/>
        <end position="23"/>
    </location>
</feature>
<dbReference type="GeneID" id="89936822"/>
<proteinExistence type="predicted"/>
<keyword evidence="3" id="KW-1185">Reference proteome</keyword>
<protein>
    <recommendedName>
        <fullName evidence="4">Secreted protein</fullName>
    </recommendedName>
</protein>
<dbReference type="Proteomes" id="UP001302812">
    <property type="component" value="Unassembled WGS sequence"/>
</dbReference>
<reference evidence="2" key="2">
    <citation type="submission" date="2023-05" db="EMBL/GenBank/DDBJ databases">
        <authorList>
            <consortium name="Lawrence Berkeley National Laboratory"/>
            <person name="Steindorff A."/>
            <person name="Hensen N."/>
            <person name="Bonometti L."/>
            <person name="Westerberg I."/>
            <person name="Brannstrom I.O."/>
            <person name="Guillou S."/>
            <person name="Cros-Aarteil S."/>
            <person name="Calhoun S."/>
            <person name="Haridas S."/>
            <person name="Kuo A."/>
            <person name="Mondo S."/>
            <person name="Pangilinan J."/>
            <person name="Riley R."/>
            <person name="Labutti K."/>
            <person name="Andreopoulos B."/>
            <person name="Lipzen A."/>
            <person name="Chen C."/>
            <person name="Yanf M."/>
            <person name="Daum C."/>
            <person name="Ng V."/>
            <person name="Clum A."/>
            <person name="Ohm R."/>
            <person name="Martin F."/>
            <person name="Silar P."/>
            <person name="Natvig D."/>
            <person name="Lalanne C."/>
            <person name="Gautier V."/>
            <person name="Ament-Velasquez S.L."/>
            <person name="Kruys A."/>
            <person name="Hutchinson M.I."/>
            <person name="Powell A.J."/>
            <person name="Barry K."/>
            <person name="Miller A.N."/>
            <person name="Grigoriev I.V."/>
            <person name="Debuchy R."/>
            <person name="Gladieux P."/>
            <person name="Thoren M.H."/>
            <person name="Johannesson H."/>
        </authorList>
    </citation>
    <scope>NUCLEOTIDE SEQUENCE</scope>
    <source>
        <strain evidence="2">CBS 508.74</strain>
    </source>
</reference>
<evidence type="ECO:0000256" key="1">
    <source>
        <dbReference type="SAM" id="SignalP"/>
    </source>
</evidence>
<dbReference type="EMBL" id="MU853346">
    <property type="protein sequence ID" value="KAK4111495.1"/>
    <property type="molecule type" value="Genomic_DNA"/>
</dbReference>
<dbReference type="RefSeq" id="XP_064669065.1">
    <property type="nucleotide sequence ID" value="XM_064812697.1"/>
</dbReference>
<feature type="chain" id="PRO_5042997699" description="Secreted protein" evidence="1">
    <location>
        <begin position="24"/>
        <end position="381"/>
    </location>
</feature>
<gene>
    <name evidence="2" type="ORF">N656DRAFT_734243</name>
</gene>
<keyword evidence="1" id="KW-0732">Signal</keyword>
<organism evidence="2 3">
    <name type="scientific">Canariomyces notabilis</name>
    <dbReference type="NCBI Taxonomy" id="2074819"/>
    <lineage>
        <taxon>Eukaryota</taxon>
        <taxon>Fungi</taxon>
        <taxon>Dikarya</taxon>
        <taxon>Ascomycota</taxon>
        <taxon>Pezizomycotina</taxon>
        <taxon>Sordariomycetes</taxon>
        <taxon>Sordariomycetidae</taxon>
        <taxon>Sordariales</taxon>
        <taxon>Chaetomiaceae</taxon>
        <taxon>Canariomyces</taxon>
    </lineage>
</organism>
<accession>A0AAN6TBW5</accession>
<name>A0AAN6TBW5_9PEZI</name>
<dbReference type="AlphaFoldDB" id="A0AAN6TBW5"/>